<reference evidence="2" key="1">
    <citation type="journal article" date="2011" name="PLoS Pathog.">
        <title>Comparative genomics yields insights into niche adaptation of plant vascular wilt pathogens.</title>
        <authorList>
            <person name="Klosterman S.J."/>
            <person name="Subbarao K.V."/>
            <person name="Kang S."/>
            <person name="Veronese P."/>
            <person name="Gold S.E."/>
            <person name="Thomma B.P.H.J."/>
            <person name="Chen Z."/>
            <person name="Henrissat B."/>
            <person name="Lee Y.-H."/>
            <person name="Park J."/>
            <person name="Garcia-Pedrajas M.D."/>
            <person name="Barbara D.J."/>
            <person name="Anchieta A."/>
            <person name="de Jonge R."/>
            <person name="Santhanam P."/>
            <person name="Maruthachalam K."/>
            <person name="Atallah Z."/>
            <person name="Amyotte S.G."/>
            <person name="Paz Z."/>
            <person name="Inderbitzin P."/>
            <person name="Hayes R.J."/>
            <person name="Heiman D.I."/>
            <person name="Young S."/>
            <person name="Zeng Q."/>
            <person name="Engels R."/>
            <person name="Galagan J."/>
            <person name="Cuomo C.A."/>
            <person name="Dobinson K.F."/>
            <person name="Ma L.-J."/>
        </authorList>
    </citation>
    <scope>NUCLEOTIDE SEQUENCE [LARGE SCALE GENOMIC DNA]</scope>
    <source>
        <strain evidence="2">VaMs.102 / ATCC MYA-4576 / FGSC 10136</strain>
    </source>
</reference>
<evidence type="ECO:0000313" key="2">
    <source>
        <dbReference type="Proteomes" id="UP000008698"/>
    </source>
</evidence>
<name>C9SL45_VERA1</name>
<dbReference type="RefSeq" id="XP_003004409.1">
    <property type="nucleotide sequence ID" value="XM_003004363.1"/>
</dbReference>
<dbReference type="EMBL" id="DS985219">
    <property type="protein sequence ID" value="EEY19413.1"/>
    <property type="molecule type" value="Genomic_DNA"/>
</dbReference>
<dbReference type="GeneID" id="9531397"/>
<gene>
    <name evidence="1" type="ORF">VDBG_05522</name>
</gene>
<dbReference type="AlphaFoldDB" id="C9SL45"/>
<dbReference type="KEGG" id="val:VDBG_05522"/>
<dbReference type="HOGENOM" id="CLU_1205576_0_0_1"/>
<sequence length="230" mass="25680">MLATKGFAIRSAGDASISNRKPALYRGDLPENTFMSLNTVCGNYGRSSTSLRARQQHMNALGHRFPSTNATHVTVISTARRMRPSTWTHRATGGTSAFAPRKCPVNSVSTSSAILNNTRWTTTATVAHVTDRAYNNLINAWETDLCHQVFNLRSSLNQHLNSPAPQQALYHCPKHEMPQEVCNAGALFNRLESETCGAMRFDDVERHAQAMLNPDRLLNYSQRRKVPRKI</sequence>
<dbReference type="Proteomes" id="UP000008698">
    <property type="component" value="Unassembled WGS sequence"/>
</dbReference>
<dbReference type="OrthoDB" id="6077919at2759"/>
<organism evidence="2">
    <name type="scientific">Verticillium alfalfae (strain VaMs.102 / ATCC MYA-4576 / FGSC 10136)</name>
    <name type="common">Verticillium wilt of alfalfa</name>
    <name type="synonym">Verticillium albo-atrum</name>
    <dbReference type="NCBI Taxonomy" id="526221"/>
    <lineage>
        <taxon>Eukaryota</taxon>
        <taxon>Fungi</taxon>
        <taxon>Dikarya</taxon>
        <taxon>Ascomycota</taxon>
        <taxon>Pezizomycotina</taxon>
        <taxon>Sordariomycetes</taxon>
        <taxon>Hypocreomycetidae</taxon>
        <taxon>Glomerellales</taxon>
        <taxon>Plectosphaerellaceae</taxon>
        <taxon>Verticillium</taxon>
    </lineage>
</organism>
<protein>
    <submittedName>
        <fullName evidence="1">Uncharacterized protein</fullName>
    </submittedName>
</protein>
<accession>C9SL45</accession>
<dbReference type="eggNOG" id="KOG1721">
    <property type="taxonomic scope" value="Eukaryota"/>
</dbReference>
<proteinExistence type="predicted"/>
<evidence type="ECO:0000313" key="1">
    <source>
        <dbReference type="EMBL" id="EEY19413.1"/>
    </source>
</evidence>
<keyword evidence="2" id="KW-1185">Reference proteome</keyword>